<reference evidence="2" key="1">
    <citation type="submission" date="2019-08" db="EMBL/GenBank/DDBJ databases">
        <authorList>
            <person name="Kucharzyk K."/>
            <person name="Murdoch R.W."/>
            <person name="Higgins S."/>
            <person name="Loffler F."/>
        </authorList>
    </citation>
    <scope>NUCLEOTIDE SEQUENCE</scope>
</reference>
<evidence type="ECO:0000256" key="1">
    <source>
        <dbReference type="SAM" id="MobiDB-lite"/>
    </source>
</evidence>
<gene>
    <name evidence="2" type="ORF">SDC9_192890</name>
</gene>
<protein>
    <submittedName>
        <fullName evidence="2">Uncharacterized protein</fullName>
    </submittedName>
</protein>
<feature type="region of interest" description="Disordered" evidence="1">
    <location>
        <begin position="30"/>
        <end position="54"/>
    </location>
</feature>
<sequence length="54" mass="5772">MIVVLDMIVLSMTAPKRELGVQTPFSKRGIVSPPAKCGATESSDFPDAIINHSD</sequence>
<proteinExistence type="predicted"/>
<dbReference type="EMBL" id="VSSQ01105121">
    <property type="protein sequence ID" value="MPN45323.1"/>
    <property type="molecule type" value="Genomic_DNA"/>
</dbReference>
<dbReference type="AlphaFoldDB" id="A0A645ID17"/>
<name>A0A645ID17_9ZZZZ</name>
<accession>A0A645ID17</accession>
<evidence type="ECO:0000313" key="2">
    <source>
        <dbReference type="EMBL" id="MPN45323.1"/>
    </source>
</evidence>
<comment type="caution">
    <text evidence="2">The sequence shown here is derived from an EMBL/GenBank/DDBJ whole genome shotgun (WGS) entry which is preliminary data.</text>
</comment>
<organism evidence="2">
    <name type="scientific">bioreactor metagenome</name>
    <dbReference type="NCBI Taxonomy" id="1076179"/>
    <lineage>
        <taxon>unclassified sequences</taxon>
        <taxon>metagenomes</taxon>
        <taxon>ecological metagenomes</taxon>
    </lineage>
</organism>